<dbReference type="EMBL" id="JADOTY010000001">
    <property type="protein sequence ID" value="MBG6102442.1"/>
    <property type="molecule type" value="Genomic_DNA"/>
</dbReference>
<evidence type="ECO:0000313" key="3">
    <source>
        <dbReference type="Proteomes" id="UP000631791"/>
    </source>
</evidence>
<reference evidence="2 3" key="1">
    <citation type="submission" date="2020-11" db="EMBL/GenBank/DDBJ databases">
        <title>Sequencing the genomes of 1000 actinobacteria strains.</title>
        <authorList>
            <person name="Klenk H.-P."/>
        </authorList>
    </citation>
    <scope>NUCLEOTIDE SEQUENCE [LARGE SCALE GENOMIC DNA]</scope>
    <source>
        <strain evidence="2 3">DSM 101695</strain>
    </source>
</reference>
<evidence type="ECO:0000313" key="2">
    <source>
        <dbReference type="EMBL" id="MBG6102442.1"/>
    </source>
</evidence>
<proteinExistence type="predicted"/>
<comment type="caution">
    <text evidence="2">The sequence shown here is derived from an EMBL/GenBank/DDBJ whole genome shotgun (WGS) entry which is preliminary data.</text>
</comment>
<feature type="region of interest" description="Disordered" evidence="1">
    <location>
        <begin position="1"/>
        <end position="33"/>
    </location>
</feature>
<organism evidence="2 3">
    <name type="scientific">Micromonospora vinacea</name>
    <dbReference type="NCBI Taxonomy" id="709878"/>
    <lineage>
        <taxon>Bacteria</taxon>
        <taxon>Bacillati</taxon>
        <taxon>Actinomycetota</taxon>
        <taxon>Actinomycetes</taxon>
        <taxon>Micromonosporales</taxon>
        <taxon>Micromonosporaceae</taxon>
        <taxon>Micromonospora</taxon>
    </lineage>
</organism>
<name>A0ABS0K1E4_9ACTN</name>
<keyword evidence="3" id="KW-1185">Reference proteome</keyword>
<sequence length="69" mass="7272">MLGEALSHRAQPKENVFAPARFGDGDGDGPAEGVHVTGEAGRARLAGQTEGMWIGGEPRRLRDARSGDE</sequence>
<evidence type="ECO:0000256" key="1">
    <source>
        <dbReference type="SAM" id="MobiDB-lite"/>
    </source>
</evidence>
<protein>
    <submittedName>
        <fullName evidence="2">Uncharacterized protein</fullName>
    </submittedName>
</protein>
<accession>A0ABS0K1E4</accession>
<dbReference type="Proteomes" id="UP000631791">
    <property type="component" value="Unassembled WGS sequence"/>
</dbReference>
<gene>
    <name evidence="2" type="ORF">IW249_002856</name>
</gene>